<keyword evidence="6 7" id="KW-0326">Glycosidase</keyword>
<dbReference type="InterPro" id="IPR013780">
    <property type="entry name" value="Glyco_hydro_b"/>
</dbReference>
<reference evidence="10 11" key="1">
    <citation type="submission" date="2016-09" db="EMBL/GenBank/DDBJ databases">
        <title>Extensive genetic diversity and differential bi-allelic expression allows diatom success in the polar Southern Ocean.</title>
        <authorList>
            <consortium name="DOE Joint Genome Institute"/>
            <person name="Mock T."/>
            <person name="Otillar R.P."/>
            <person name="Strauss J."/>
            <person name="Dupont C."/>
            <person name="Frickenhaus S."/>
            <person name="Maumus F."/>
            <person name="Mcmullan M."/>
            <person name="Sanges R."/>
            <person name="Schmutz J."/>
            <person name="Toseland A."/>
            <person name="Valas R."/>
            <person name="Veluchamy A."/>
            <person name="Ward B.J."/>
            <person name="Allen A."/>
            <person name="Barry K."/>
            <person name="Falciatore A."/>
            <person name="Ferrante M."/>
            <person name="Fortunato A.E."/>
            <person name="Gloeckner G."/>
            <person name="Gruber A."/>
            <person name="Hipkin R."/>
            <person name="Janech M."/>
            <person name="Kroth P."/>
            <person name="Leese F."/>
            <person name="Lindquist E."/>
            <person name="Lyon B.R."/>
            <person name="Martin J."/>
            <person name="Mayer C."/>
            <person name="Parker M."/>
            <person name="Quesneville H."/>
            <person name="Raymond J."/>
            <person name="Uhlig C."/>
            <person name="Valentin K.U."/>
            <person name="Worden A.Z."/>
            <person name="Armbrust E.V."/>
            <person name="Bowler C."/>
            <person name="Green B."/>
            <person name="Moulton V."/>
            <person name="Van Oosterhout C."/>
            <person name="Grigoriev I."/>
        </authorList>
    </citation>
    <scope>NUCLEOTIDE SEQUENCE [LARGE SCALE GENOMIC DNA]</scope>
    <source>
        <strain evidence="10 11">CCMP1102</strain>
    </source>
</reference>
<dbReference type="GO" id="GO:0005975">
    <property type="term" value="P:carbohydrate metabolic process"/>
    <property type="evidence" value="ECO:0007669"/>
    <property type="project" value="InterPro"/>
</dbReference>
<dbReference type="Pfam" id="PF16499">
    <property type="entry name" value="Melibiase_2"/>
    <property type="match status" value="1"/>
</dbReference>
<evidence type="ECO:0000256" key="5">
    <source>
        <dbReference type="ARBA" id="ARBA00022801"/>
    </source>
</evidence>
<evidence type="ECO:0000256" key="7">
    <source>
        <dbReference type="RuleBase" id="RU361168"/>
    </source>
</evidence>
<dbReference type="Proteomes" id="UP000095751">
    <property type="component" value="Unassembled WGS sequence"/>
</dbReference>
<dbReference type="Pfam" id="PF17801">
    <property type="entry name" value="Melibiase_C"/>
    <property type="match status" value="1"/>
</dbReference>
<dbReference type="GO" id="GO:0004557">
    <property type="term" value="F:alpha-galactosidase activity"/>
    <property type="evidence" value="ECO:0007669"/>
    <property type="project" value="UniProtKB-EC"/>
</dbReference>
<dbReference type="AlphaFoldDB" id="A0A1E7FZV6"/>
<accession>A0A1E7FZV6</accession>
<dbReference type="CDD" id="cd14792">
    <property type="entry name" value="GH27"/>
    <property type="match status" value="1"/>
</dbReference>
<dbReference type="Gene3D" id="3.20.20.70">
    <property type="entry name" value="Aldolase class I"/>
    <property type="match status" value="1"/>
</dbReference>
<name>A0A1E7FZV6_9STRA</name>
<proteinExistence type="inferred from homology"/>
<dbReference type="InterPro" id="IPR017853">
    <property type="entry name" value="GH"/>
</dbReference>
<keyword evidence="4 8" id="KW-0732">Signal</keyword>
<keyword evidence="7" id="KW-1015">Disulfide bond</keyword>
<feature type="chain" id="PRO_5009193748" description="Alpha-galactosidase" evidence="8">
    <location>
        <begin position="22"/>
        <end position="420"/>
    </location>
</feature>
<keyword evidence="5 7" id="KW-0378">Hydrolase</keyword>
<dbReference type="EMBL" id="KV784353">
    <property type="protein sequence ID" value="OEU23665.1"/>
    <property type="molecule type" value="Genomic_DNA"/>
</dbReference>
<sequence length="420" mass="47161">MKLSYSHSPFFFFLLLQVVSGYDNGLAITPQMGWNPWNRFRGNINETLIIEMGQAMVDTGLNKLGYEYINLDDCWQISRNSSGYIQEDKTKFPSGMRYLRDELHLLNLKFGLYSDSGLMTCQRRPGSLGYEEKDAASYAVWKIDYLKYDNCFATGLGGGIRARYQTMHDALNATHHPILFSMCEWGIDDPATWAGPVGNSWRTTGDIRDNWNSVTSNLDENNKWYMYAGPGQWNDPDILEVGNSNAKTKGGGLLTIAEQRSHFTLWCLIKAPLLLGNDIRSIPSEIMEIISNQEIIALNQDPLGKQGYKRYDDTNNNMHGVDDGPIEVWAGDLAGGDVAVVLFNRSNRTQTITAKFSDVIDADVNVDIGASIYAHVRNLWEHSGLGVHHDKVSVIVPSHDVVALRLTKITVQQQQLLSEQ</sequence>
<comment type="similarity">
    <text evidence="2 7">Belongs to the glycosyl hydrolase 27 family.</text>
</comment>
<evidence type="ECO:0000256" key="8">
    <source>
        <dbReference type="SAM" id="SignalP"/>
    </source>
</evidence>
<organism evidence="10 11">
    <name type="scientific">Fragilariopsis cylindrus CCMP1102</name>
    <dbReference type="NCBI Taxonomy" id="635003"/>
    <lineage>
        <taxon>Eukaryota</taxon>
        <taxon>Sar</taxon>
        <taxon>Stramenopiles</taxon>
        <taxon>Ochrophyta</taxon>
        <taxon>Bacillariophyta</taxon>
        <taxon>Bacillariophyceae</taxon>
        <taxon>Bacillariophycidae</taxon>
        <taxon>Bacillariales</taxon>
        <taxon>Bacillariaceae</taxon>
        <taxon>Fragilariopsis</taxon>
    </lineage>
</organism>
<feature type="domain" description="Alpha galactosidase C-terminal" evidence="9">
    <location>
        <begin position="323"/>
        <end position="406"/>
    </location>
</feature>
<dbReference type="PANTHER" id="PTHR11452:SF75">
    <property type="entry name" value="ALPHA-GALACTOSIDASE MEL1"/>
    <property type="match status" value="1"/>
</dbReference>
<evidence type="ECO:0000256" key="4">
    <source>
        <dbReference type="ARBA" id="ARBA00022729"/>
    </source>
</evidence>
<dbReference type="KEGG" id="fcy:FRACYDRAFT_179103"/>
<dbReference type="InterPro" id="IPR041233">
    <property type="entry name" value="Melibiase_C"/>
</dbReference>
<gene>
    <name evidence="10" type="ORF">FRACYDRAFT_179103</name>
</gene>
<evidence type="ECO:0000256" key="6">
    <source>
        <dbReference type="ARBA" id="ARBA00023295"/>
    </source>
</evidence>
<dbReference type="OrthoDB" id="5795902at2759"/>
<evidence type="ECO:0000313" key="10">
    <source>
        <dbReference type="EMBL" id="OEU23665.1"/>
    </source>
</evidence>
<dbReference type="InParanoid" id="A0A1E7FZV6"/>
<comment type="catalytic activity">
    <reaction evidence="1 7">
        <text>Hydrolysis of terminal, non-reducing alpha-D-galactose residues in alpha-D-galactosides, including galactose oligosaccharides, galactomannans and galactolipids.</text>
        <dbReference type="EC" id="3.2.1.22"/>
    </reaction>
</comment>
<dbReference type="SUPFAM" id="SSF51011">
    <property type="entry name" value="Glycosyl hydrolase domain"/>
    <property type="match status" value="1"/>
</dbReference>
<dbReference type="Gene3D" id="2.60.40.1180">
    <property type="entry name" value="Golgi alpha-mannosidase II"/>
    <property type="match status" value="1"/>
</dbReference>
<evidence type="ECO:0000256" key="1">
    <source>
        <dbReference type="ARBA" id="ARBA00001255"/>
    </source>
</evidence>
<dbReference type="InterPro" id="IPR013785">
    <property type="entry name" value="Aldolase_TIM"/>
</dbReference>
<evidence type="ECO:0000256" key="2">
    <source>
        <dbReference type="ARBA" id="ARBA00009743"/>
    </source>
</evidence>
<keyword evidence="11" id="KW-1185">Reference proteome</keyword>
<dbReference type="EC" id="3.2.1.22" evidence="3 7"/>
<dbReference type="PRINTS" id="PR00740">
    <property type="entry name" value="GLHYDRLASE27"/>
</dbReference>
<protein>
    <recommendedName>
        <fullName evidence="3 7">Alpha-galactosidase</fullName>
        <ecNumber evidence="3 7">3.2.1.22</ecNumber>
    </recommendedName>
    <alternativeName>
        <fullName evidence="7">Melibiase</fullName>
    </alternativeName>
</protein>
<dbReference type="SUPFAM" id="SSF51445">
    <property type="entry name" value="(Trans)glycosidases"/>
    <property type="match status" value="1"/>
</dbReference>
<evidence type="ECO:0000256" key="3">
    <source>
        <dbReference type="ARBA" id="ARBA00012755"/>
    </source>
</evidence>
<dbReference type="InterPro" id="IPR000111">
    <property type="entry name" value="Glyco_hydro_27/36_CS"/>
</dbReference>
<evidence type="ECO:0000313" key="11">
    <source>
        <dbReference type="Proteomes" id="UP000095751"/>
    </source>
</evidence>
<dbReference type="PANTHER" id="PTHR11452">
    <property type="entry name" value="ALPHA-GALACTOSIDASE/ALPHA-N-ACETYLGALACTOSAMINIDASE"/>
    <property type="match status" value="1"/>
</dbReference>
<dbReference type="InterPro" id="IPR002241">
    <property type="entry name" value="Glyco_hydro_27"/>
</dbReference>
<dbReference type="PROSITE" id="PS00512">
    <property type="entry name" value="ALPHA_GALACTOSIDASE"/>
    <property type="match status" value="1"/>
</dbReference>
<dbReference type="FunFam" id="3.20.20.70:FF:000197">
    <property type="entry name" value="Alpha-galactosidase"/>
    <property type="match status" value="1"/>
</dbReference>
<evidence type="ECO:0000259" key="9">
    <source>
        <dbReference type="Pfam" id="PF17801"/>
    </source>
</evidence>
<feature type="signal peptide" evidence="8">
    <location>
        <begin position="1"/>
        <end position="21"/>
    </location>
</feature>